<name>A0ABZ0GIN4_9GAMM</name>
<keyword evidence="2" id="KW-0378">Hydrolase</keyword>
<dbReference type="GO" id="GO:0016787">
    <property type="term" value="F:hydrolase activity"/>
    <property type="evidence" value="ECO:0007669"/>
    <property type="project" value="UniProtKB-KW"/>
</dbReference>
<evidence type="ECO:0000313" key="2">
    <source>
        <dbReference type="EMBL" id="WOH35779.1"/>
    </source>
</evidence>
<accession>A0ABZ0GIN4</accession>
<dbReference type="PANTHER" id="PTHR43798">
    <property type="entry name" value="MONOACYLGLYCEROL LIPASE"/>
    <property type="match status" value="1"/>
</dbReference>
<dbReference type="InterPro" id="IPR029058">
    <property type="entry name" value="AB_hydrolase_fold"/>
</dbReference>
<dbReference type="InterPro" id="IPR050266">
    <property type="entry name" value="AB_hydrolase_sf"/>
</dbReference>
<dbReference type="RefSeq" id="WP_348394595.1">
    <property type="nucleotide sequence ID" value="NZ_CP136600.1"/>
</dbReference>
<dbReference type="SUPFAM" id="SSF53474">
    <property type="entry name" value="alpha/beta-Hydrolases"/>
    <property type="match status" value="1"/>
</dbReference>
<dbReference type="Pfam" id="PF12146">
    <property type="entry name" value="Hydrolase_4"/>
    <property type="match status" value="1"/>
</dbReference>
<sequence length="235" mass="25593">MSALPILILPGTLCTRLMFEQQISCLKKHCDSVSVVQFTDEASLEEMAASVIAATKNQPAALIGFSMGGIVAMQLARTHPHLIGKLALINSNSHADLPERKAGRATQIQQAQTGKLSTLIGTDFMPNYLFQQQQSYRQLIVDMALSLGADCFAAQVMALEDRTDSLTVLQRLCADILIIGGQQDKICPPAHQFDMHTALPNSDLLLLGQCGHFSPLEQADKVSNALTQWYLQSGR</sequence>
<evidence type="ECO:0000259" key="1">
    <source>
        <dbReference type="Pfam" id="PF12146"/>
    </source>
</evidence>
<dbReference type="InterPro" id="IPR022742">
    <property type="entry name" value="Hydrolase_4"/>
</dbReference>
<dbReference type="EMBL" id="CP136600">
    <property type="protein sequence ID" value="WOH35779.1"/>
    <property type="molecule type" value="Genomic_DNA"/>
</dbReference>
<feature type="domain" description="Serine aminopeptidase S33" evidence="1">
    <location>
        <begin position="44"/>
        <end position="203"/>
    </location>
</feature>
<gene>
    <name evidence="2" type="ORF">RI844_10330</name>
</gene>
<organism evidence="2 3">
    <name type="scientific">Thalassotalea fonticola</name>
    <dbReference type="NCBI Taxonomy" id="3065649"/>
    <lineage>
        <taxon>Bacteria</taxon>
        <taxon>Pseudomonadati</taxon>
        <taxon>Pseudomonadota</taxon>
        <taxon>Gammaproteobacteria</taxon>
        <taxon>Alteromonadales</taxon>
        <taxon>Colwelliaceae</taxon>
        <taxon>Thalassotalea</taxon>
    </lineage>
</organism>
<dbReference type="InterPro" id="IPR000073">
    <property type="entry name" value="AB_hydrolase_1"/>
</dbReference>
<evidence type="ECO:0000313" key="3">
    <source>
        <dbReference type="Proteomes" id="UP001301442"/>
    </source>
</evidence>
<keyword evidence="3" id="KW-1185">Reference proteome</keyword>
<dbReference type="PRINTS" id="PR00111">
    <property type="entry name" value="ABHYDROLASE"/>
</dbReference>
<dbReference type="Gene3D" id="3.40.50.1820">
    <property type="entry name" value="alpha/beta hydrolase"/>
    <property type="match status" value="1"/>
</dbReference>
<protein>
    <submittedName>
        <fullName evidence="2">Alpha/beta hydrolase</fullName>
    </submittedName>
</protein>
<reference evidence="2 3" key="1">
    <citation type="submission" date="2023-09" db="EMBL/GenBank/DDBJ databases">
        <authorList>
            <person name="Qi X."/>
        </authorList>
    </citation>
    <scope>NUCLEOTIDE SEQUENCE [LARGE SCALE GENOMIC DNA]</scope>
    <source>
        <strain evidence="2 3">S1-1</strain>
    </source>
</reference>
<proteinExistence type="predicted"/>
<dbReference type="Proteomes" id="UP001301442">
    <property type="component" value="Chromosome"/>
</dbReference>
<dbReference type="PANTHER" id="PTHR43798:SF29">
    <property type="entry name" value="AB HYDROLASE-1 DOMAIN-CONTAINING PROTEIN"/>
    <property type="match status" value="1"/>
</dbReference>